<dbReference type="AlphaFoldDB" id="A0A8H3MGJ0"/>
<evidence type="ECO:0000313" key="2">
    <source>
        <dbReference type="Proteomes" id="UP000615446"/>
    </source>
</evidence>
<dbReference type="Proteomes" id="UP000615446">
    <property type="component" value="Unassembled WGS sequence"/>
</dbReference>
<organism evidence="1 2">
    <name type="scientific">Rhizophagus clarus</name>
    <dbReference type="NCBI Taxonomy" id="94130"/>
    <lineage>
        <taxon>Eukaryota</taxon>
        <taxon>Fungi</taxon>
        <taxon>Fungi incertae sedis</taxon>
        <taxon>Mucoromycota</taxon>
        <taxon>Glomeromycotina</taxon>
        <taxon>Glomeromycetes</taxon>
        <taxon>Glomerales</taxon>
        <taxon>Glomeraceae</taxon>
        <taxon>Rhizophagus</taxon>
    </lineage>
</organism>
<protein>
    <submittedName>
        <fullName evidence="1">Uncharacterized protein</fullName>
    </submittedName>
</protein>
<sequence length="296" mass="34560">MSGMTILDEQFNKIVPKPINNHPGYDMKYVSAYIVNYCYGTDLKKIIRIEWEYDTLSVVKPGQSLVAWADLGMAKWLILTIIGPESIRRRFGYEIKSEDFMKLYRDNKCTKARTENGSARLIQKAYQNYRKRPVSLAKQVWEAVRNDNTPREKKFLSMPSRNTRCTVNLDIWYSIDGLYRPSNIPLDQFYDYISYSKYKRRQLSDRLAIARNKIQCNYTAPSKYTKPRNITSIKPVEIKDFTPSLISKFWNESRSLIPPSEIFISSIYAKQNNLNHLNQSKDTMLRLGDGTKVTIV</sequence>
<reference evidence="1" key="1">
    <citation type="submission" date="2019-10" db="EMBL/GenBank/DDBJ databases">
        <title>Conservation and host-specific expression of non-tandemly repeated heterogenous ribosome RNA gene in arbuscular mycorrhizal fungi.</title>
        <authorList>
            <person name="Maeda T."/>
            <person name="Kobayashi Y."/>
            <person name="Nakagawa T."/>
            <person name="Ezawa T."/>
            <person name="Yamaguchi K."/>
            <person name="Bino T."/>
            <person name="Nishimoto Y."/>
            <person name="Shigenobu S."/>
            <person name="Kawaguchi M."/>
        </authorList>
    </citation>
    <scope>NUCLEOTIDE SEQUENCE</scope>
    <source>
        <strain evidence="1">HR1</strain>
    </source>
</reference>
<accession>A0A8H3MGJ0</accession>
<gene>
    <name evidence="1" type="ORF">RCL2_002985500</name>
</gene>
<proteinExistence type="predicted"/>
<name>A0A8H3MGJ0_9GLOM</name>
<dbReference type="OrthoDB" id="2371335at2759"/>
<dbReference type="EMBL" id="BLAL01000324">
    <property type="protein sequence ID" value="GET03517.1"/>
    <property type="molecule type" value="Genomic_DNA"/>
</dbReference>
<comment type="caution">
    <text evidence="1">The sequence shown here is derived from an EMBL/GenBank/DDBJ whole genome shotgun (WGS) entry which is preliminary data.</text>
</comment>
<evidence type="ECO:0000313" key="1">
    <source>
        <dbReference type="EMBL" id="GET03517.1"/>
    </source>
</evidence>